<evidence type="ECO:0000313" key="2">
    <source>
        <dbReference type="Proteomes" id="UP000324897"/>
    </source>
</evidence>
<dbReference type="Gramene" id="TVU16767">
    <property type="protein sequence ID" value="TVU16767"/>
    <property type="gene ID" value="EJB05_36922"/>
</dbReference>
<accession>A0A5J9U016</accession>
<feature type="non-terminal residue" evidence="1">
    <location>
        <position position="1"/>
    </location>
</feature>
<reference evidence="1 2" key="1">
    <citation type="journal article" date="2019" name="Sci. Rep.">
        <title>A high-quality genome of Eragrostis curvula grass provides insights into Poaceae evolution and supports new strategies to enhance forage quality.</title>
        <authorList>
            <person name="Carballo J."/>
            <person name="Santos B.A.C.M."/>
            <person name="Zappacosta D."/>
            <person name="Garbus I."/>
            <person name="Selva J.P."/>
            <person name="Gallo C.A."/>
            <person name="Diaz A."/>
            <person name="Albertini E."/>
            <person name="Caccamo M."/>
            <person name="Echenique V."/>
        </authorList>
    </citation>
    <scope>NUCLEOTIDE SEQUENCE [LARGE SCALE GENOMIC DNA]</scope>
    <source>
        <strain evidence="2">cv. Victoria</strain>
        <tissue evidence="1">Leaf</tissue>
    </source>
</reference>
<comment type="caution">
    <text evidence="1">The sequence shown here is derived from an EMBL/GenBank/DDBJ whole genome shotgun (WGS) entry which is preliminary data.</text>
</comment>
<gene>
    <name evidence="1" type="ORF">EJB05_36922</name>
</gene>
<dbReference type="EMBL" id="RWGY01000030">
    <property type="protein sequence ID" value="TVU16767.1"/>
    <property type="molecule type" value="Genomic_DNA"/>
</dbReference>
<dbReference type="PANTHER" id="PTHR34223">
    <property type="entry name" value="OS11G0201299 PROTEIN"/>
    <property type="match status" value="1"/>
</dbReference>
<keyword evidence="2" id="KW-1185">Reference proteome</keyword>
<protein>
    <submittedName>
        <fullName evidence="1">Uncharacterized protein</fullName>
    </submittedName>
</protein>
<proteinExistence type="predicted"/>
<dbReference type="PANTHER" id="PTHR34223:SF107">
    <property type="entry name" value="F-BOX DOMAIN-CONTAINING PROTEIN"/>
    <property type="match status" value="1"/>
</dbReference>
<name>A0A5J9U016_9POAL</name>
<dbReference type="InterPro" id="IPR053197">
    <property type="entry name" value="F-box_SCFL_complex_component"/>
</dbReference>
<organism evidence="1 2">
    <name type="scientific">Eragrostis curvula</name>
    <name type="common">weeping love grass</name>
    <dbReference type="NCBI Taxonomy" id="38414"/>
    <lineage>
        <taxon>Eukaryota</taxon>
        <taxon>Viridiplantae</taxon>
        <taxon>Streptophyta</taxon>
        <taxon>Embryophyta</taxon>
        <taxon>Tracheophyta</taxon>
        <taxon>Spermatophyta</taxon>
        <taxon>Magnoliopsida</taxon>
        <taxon>Liliopsida</taxon>
        <taxon>Poales</taxon>
        <taxon>Poaceae</taxon>
        <taxon>PACMAD clade</taxon>
        <taxon>Chloridoideae</taxon>
        <taxon>Eragrostideae</taxon>
        <taxon>Eragrostidinae</taxon>
        <taxon>Eragrostis</taxon>
    </lineage>
</organism>
<sequence length="131" mass="15125">MNLWVRHAILCKVKVLKVRMFWKFYLVLDDLPVVSQNLTRHLSGVRFHNSATDFSCCPALEHLELHECGLMDAKKIMSKSLKHLNDSWERTPMLDPMPSLVEAFVRITEWCCDICAKDDDPDCDDCLLSSV</sequence>
<dbReference type="Proteomes" id="UP000324897">
    <property type="component" value="Unassembled WGS sequence"/>
</dbReference>
<dbReference type="AlphaFoldDB" id="A0A5J9U016"/>
<evidence type="ECO:0000313" key="1">
    <source>
        <dbReference type="EMBL" id="TVU16767.1"/>
    </source>
</evidence>
<dbReference type="OrthoDB" id="10584140at2759"/>